<proteinExistence type="inferred from homology"/>
<gene>
    <name evidence="8" type="ORF">HJG59_004782</name>
</gene>
<keyword evidence="9" id="KW-1185">Reference proteome</keyword>
<dbReference type="InterPro" id="IPR043504">
    <property type="entry name" value="Peptidase_S1_PA_chymotrypsin"/>
</dbReference>
<dbReference type="AlphaFoldDB" id="A0A7J8EQ36"/>
<dbReference type="InParanoid" id="A0A7J8EQ36"/>
<evidence type="ECO:0000256" key="5">
    <source>
        <dbReference type="ARBA" id="ARBA00022825"/>
    </source>
</evidence>
<dbReference type="PRINTS" id="PR00839">
    <property type="entry name" value="V8PROTEASE"/>
</dbReference>
<dbReference type="EC" id="3.4.21.-" evidence="6"/>
<dbReference type="GO" id="GO:0006508">
    <property type="term" value="P:proteolysis"/>
    <property type="evidence" value="ECO:0007669"/>
    <property type="project" value="UniProtKB-KW"/>
</dbReference>
<feature type="compositionally biased region" description="Basic and acidic residues" evidence="7">
    <location>
        <begin position="306"/>
        <end position="323"/>
    </location>
</feature>
<organism evidence="8 9">
    <name type="scientific">Molossus molossus</name>
    <name type="common">Pallas' mastiff bat</name>
    <name type="synonym">Vespertilio molossus</name>
    <dbReference type="NCBI Taxonomy" id="27622"/>
    <lineage>
        <taxon>Eukaryota</taxon>
        <taxon>Metazoa</taxon>
        <taxon>Chordata</taxon>
        <taxon>Craniata</taxon>
        <taxon>Vertebrata</taxon>
        <taxon>Euteleostomi</taxon>
        <taxon>Mammalia</taxon>
        <taxon>Eutheria</taxon>
        <taxon>Laurasiatheria</taxon>
        <taxon>Chiroptera</taxon>
        <taxon>Yangochiroptera</taxon>
        <taxon>Molossidae</taxon>
        <taxon>Molossus</taxon>
    </lineage>
</organism>
<dbReference type="PANTHER" id="PTHR14389">
    <property type="entry name" value="SI:CH1073-475A24.1"/>
    <property type="match status" value="1"/>
</dbReference>
<accession>A0A7J8EQ36</accession>
<evidence type="ECO:0000313" key="8">
    <source>
        <dbReference type="EMBL" id="KAF6437574.1"/>
    </source>
</evidence>
<dbReference type="GO" id="GO:0006260">
    <property type="term" value="P:DNA replication"/>
    <property type="evidence" value="ECO:0007669"/>
    <property type="project" value="TreeGrafter"/>
</dbReference>
<feature type="region of interest" description="Disordered" evidence="7">
    <location>
        <begin position="281"/>
        <end position="339"/>
    </location>
</feature>
<keyword evidence="2 6" id="KW-0645">Protease</keyword>
<dbReference type="GO" id="GO:0008236">
    <property type="term" value="F:serine-type peptidase activity"/>
    <property type="evidence" value="ECO:0007669"/>
    <property type="project" value="UniProtKB-KW"/>
</dbReference>
<dbReference type="Proteomes" id="UP000550707">
    <property type="component" value="Unassembled WGS sequence"/>
</dbReference>
<evidence type="ECO:0000256" key="7">
    <source>
        <dbReference type="SAM" id="MobiDB-lite"/>
    </source>
</evidence>
<feature type="compositionally biased region" description="Polar residues" evidence="7">
    <location>
        <begin position="290"/>
        <end position="305"/>
    </location>
</feature>
<dbReference type="Gene3D" id="2.40.10.10">
    <property type="entry name" value="Trypsin-like serine proteases"/>
    <property type="match status" value="1"/>
</dbReference>
<comment type="caution">
    <text evidence="8">The sequence shown here is derived from an EMBL/GenBank/DDBJ whole genome shotgun (WGS) entry which is preliminary data.</text>
</comment>
<sequence length="718" mass="82071">MNPVTREENTSPSVTENDQDTRPEVSKGPGTEQTCSYTPVDHPASNGGECSSTIKVKQEDHGCEASAKTQNPNLRASEKCYFTFTLNVGSGKSDRSVFTASGELHENIYSVLTANDNFQERMEKHLHKYIKVYEEKTIGAYINLGMPLKCLPTDAHLQISVGGRTRNKERCDQILRHCENLSIECILFQVVAIGKSIKTIVKISELHEKGSTLCIYALKGETIQEALCKDGRFRSDLDEFEWKLMEGPKHVHGKQSTVEEVSGKTLEMDIYKKLPVKKRTHKTIEEKNRNVTSKIHPQDLMQSQIQDHEPETDGEKEDEEHNRQNVPPPPSVGHDIAAKRRRTISRIKRYYRNSLNRKLRKQMSLSRPRPRLGMEYALNLVTQREATNFWIKNYKMLTPVKMQLYPHFYEDVRRIRKYFWEERRRNKLSPSQQFSIYKKCFAKVTENSTSIATYEHRIHLSKSVGFIKWNNNGNTGNATCFVFHDGYIFTCRHVVGMMVGEGTDPSLWPDIISKCARVTFTFKELALPPSEEWFSIEPWIEVFDDALDYAILKLRDHGKGFPPGLRGQTSCLPSSGLLYLIGHPEGQVKKIDECAVINLVDRIRRFSDTCLNMHLFTPRSFPPEAWRSSTLSYDTCFTSGSSGSPVFDASSKVVALHSVGYFYKCGAVVHGLIEFGYSIESILRDVKQKNEALYNVFVKEKNEQESSLSTDQMDPMEH</sequence>
<dbReference type="FunCoup" id="A0A7J8EQ36">
    <property type="interactions" value="475"/>
</dbReference>
<keyword evidence="3" id="KW-0732">Signal</keyword>
<dbReference type="PANTHER" id="PTHR14389:SF4">
    <property type="entry name" value="SERINE PROTEASE FAM111B"/>
    <property type="match status" value="1"/>
</dbReference>
<evidence type="ECO:0000256" key="6">
    <source>
        <dbReference type="RuleBase" id="RU004296"/>
    </source>
</evidence>
<comment type="similarity">
    <text evidence="1 6">Belongs to the peptidase S1B family.</text>
</comment>
<dbReference type="OrthoDB" id="10025068at2759"/>
<reference evidence="8 9" key="1">
    <citation type="journal article" date="2020" name="Nature">
        <title>Six reference-quality genomes reveal evolution of bat adaptations.</title>
        <authorList>
            <person name="Jebb D."/>
            <person name="Huang Z."/>
            <person name="Pippel M."/>
            <person name="Hughes G.M."/>
            <person name="Lavrichenko K."/>
            <person name="Devanna P."/>
            <person name="Winkler S."/>
            <person name="Jermiin L.S."/>
            <person name="Skirmuntt E.C."/>
            <person name="Katzourakis A."/>
            <person name="Burkitt-Gray L."/>
            <person name="Ray D.A."/>
            <person name="Sullivan K.A.M."/>
            <person name="Roscito J.G."/>
            <person name="Kirilenko B.M."/>
            <person name="Davalos L.M."/>
            <person name="Corthals A.P."/>
            <person name="Power M.L."/>
            <person name="Jones G."/>
            <person name="Ransome R.D."/>
            <person name="Dechmann D.K.N."/>
            <person name="Locatelli A.G."/>
            <person name="Puechmaille S.J."/>
            <person name="Fedrigo O."/>
            <person name="Jarvis E.D."/>
            <person name="Hiller M."/>
            <person name="Vernes S.C."/>
            <person name="Myers E.W."/>
            <person name="Teeling E.C."/>
        </authorList>
    </citation>
    <scope>NUCLEOTIDE SEQUENCE [LARGE SCALE GENOMIC DNA]</scope>
    <source>
        <strain evidence="8">MMolMol1</strain>
        <tissue evidence="8">Muscle</tissue>
    </source>
</reference>
<dbReference type="SUPFAM" id="SSF50494">
    <property type="entry name" value="Trypsin-like serine proteases"/>
    <property type="match status" value="1"/>
</dbReference>
<name>A0A7J8EQ36_MOLMO</name>
<evidence type="ECO:0000313" key="9">
    <source>
        <dbReference type="Proteomes" id="UP000550707"/>
    </source>
</evidence>
<feature type="region of interest" description="Disordered" evidence="7">
    <location>
        <begin position="1"/>
        <end position="50"/>
    </location>
</feature>
<evidence type="ECO:0000256" key="4">
    <source>
        <dbReference type="ARBA" id="ARBA00022801"/>
    </source>
</evidence>
<evidence type="ECO:0000256" key="2">
    <source>
        <dbReference type="ARBA" id="ARBA00022670"/>
    </source>
</evidence>
<keyword evidence="5 6" id="KW-0720">Serine protease</keyword>
<evidence type="ECO:0000256" key="3">
    <source>
        <dbReference type="ARBA" id="ARBA00022729"/>
    </source>
</evidence>
<dbReference type="Pfam" id="PF13365">
    <property type="entry name" value="Trypsin_2"/>
    <property type="match status" value="1"/>
</dbReference>
<evidence type="ECO:0000256" key="1">
    <source>
        <dbReference type="ARBA" id="ARBA00008764"/>
    </source>
</evidence>
<dbReference type="InterPro" id="IPR008256">
    <property type="entry name" value="Peptidase_S1B"/>
</dbReference>
<dbReference type="GO" id="GO:0005634">
    <property type="term" value="C:nucleus"/>
    <property type="evidence" value="ECO:0007669"/>
    <property type="project" value="TreeGrafter"/>
</dbReference>
<keyword evidence="4 6" id="KW-0378">Hydrolase</keyword>
<dbReference type="InterPro" id="IPR009003">
    <property type="entry name" value="Peptidase_S1_PA"/>
</dbReference>
<dbReference type="GO" id="GO:0000785">
    <property type="term" value="C:chromatin"/>
    <property type="evidence" value="ECO:0007669"/>
    <property type="project" value="TreeGrafter"/>
</dbReference>
<protein>
    <recommendedName>
        <fullName evidence="6">Serine protease</fullName>
        <ecNumber evidence="6">3.4.21.-</ecNumber>
    </recommendedName>
</protein>
<dbReference type="EMBL" id="JACASF010000013">
    <property type="protein sequence ID" value="KAF6437574.1"/>
    <property type="molecule type" value="Genomic_DNA"/>
</dbReference>